<evidence type="ECO:0000256" key="1">
    <source>
        <dbReference type="SAM" id="MobiDB-lite"/>
    </source>
</evidence>
<reference evidence="4" key="1">
    <citation type="submission" date="2017-06" db="EMBL/GenBank/DDBJ databases">
        <title>Genome analysis of Fimbriiglobus ruber SP5, the first member of the order Planctomycetales with confirmed chitinolytic capability.</title>
        <authorList>
            <person name="Ravin N.V."/>
            <person name="Rakitin A.L."/>
            <person name="Ivanova A.A."/>
            <person name="Beletsky A.V."/>
            <person name="Kulichevskaya I.S."/>
            <person name="Mardanov A.V."/>
            <person name="Dedysh S.N."/>
        </authorList>
    </citation>
    <scope>NUCLEOTIDE SEQUENCE [LARGE SCALE GENOMIC DNA]</scope>
    <source>
        <strain evidence="4">SP5</strain>
    </source>
</reference>
<dbReference type="Proteomes" id="UP000214646">
    <property type="component" value="Unassembled WGS sequence"/>
</dbReference>
<organism evidence="3 4">
    <name type="scientific">Fimbriiglobus ruber</name>
    <dbReference type="NCBI Taxonomy" id="1908690"/>
    <lineage>
        <taxon>Bacteria</taxon>
        <taxon>Pseudomonadati</taxon>
        <taxon>Planctomycetota</taxon>
        <taxon>Planctomycetia</taxon>
        <taxon>Gemmatales</taxon>
        <taxon>Gemmataceae</taxon>
        <taxon>Fimbriiglobus</taxon>
    </lineage>
</organism>
<accession>A0A225DNS0</accession>
<feature type="domain" description="Peptidase S8/S53" evidence="2">
    <location>
        <begin position="4"/>
        <end position="284"/>
    </location>
</feature>
<dbReference type="CDD" id="cd04847">
    <property type="entry name" value="Peptidases_S8_Subtilisin_like_2"/>
    <property type="match status" value="1"/>
</dbReference>
<dbReference type="InterPro" id="IPR034074">
    <property type="entry name" value="Y4bN_pept_dom"/>
</dbReference>
<dbReference type="GO" id="GO:0004252">
    <property type="term" value="F:serine-type endopeptidase activity"/>
    <property type="evidence" value="ECO:0007669"/>
    <property type="project" value="InterPro"/>
</dbReference>
<proteinExistence type="predicted"/>
<keyword evidence="4" id="KW-1185">Reference proteome</keyword>
<comment type="caution">
    <text evidence="3">The sequence shown here is derived from an EMBL/GenBank/DDBJ whole genome shotgun (WGS) entry which is preliminary data.</text>
</comment>
<sequence>MLYGRHLADLLAGTELHALTHRLESVRILPPKPYENERRLYGAITSQAISRVEIAAPDRVRSFCMAVTTDGRDRGRPSSWSGVVDQICGGFADQNPRLFFLSAGNTDPNERHRYPESNDTDPVQDPGQAWNAITVGACTDRVTYDHDRFPGYAPIAPAGDLSPSSTTSLTWDKPWPYKPDFVLEGGNQIAHTDKRWVMDPDDMTMLTTAHATTGRVLADFRDTSAATAQAAGIAAALQAVYPKLWPETIRGLLVHSAEWTDRMRAAFGDKKTDHINRLRRYGYGVPSLARARDSARDSLTMVIEQAIQPFTKEGSDIKTKEMGLHNLPWPKDQLLELGETKVTMRVTLSYFIEPKPGRREGFVKHRHRYQSHGLRFEVKRPQETLDDFRKRVSQAARHEEEEFEAVGDTSGWELGPQLRTRGSIHCDWWTGTAADLANSGVIAVYPVSGWWRESKGNDWSKEARYALLVSIRAEPVRVAVSLFTPTEIDLYSPIQTTILAAIEQEVTTEVGGESATG</sequence>
<evidence type="ECO:0000313" key="3">
    <source>
        <dbReference type="EMBL" id="OWK43052.1"/>
    </source>
</evidence>
<dbReference type="Pfam" id="PF00082">
    <property type="entry name" value="Peptidase_S8"/>
    <property type="match status" value="1"/>
</dbReference>
<name>A0A225DNS0_9BACT</name>
<evidence type="ECO:0000259" key="2">
    <source>
        <dbReference type="Pfam" id="PF00082"/>
    </source>
</evidence>
<evidence type="ECO:0000313" key="4">
    <source>
        <dbReference type="Proteomes" id="UP000214646"/>
    </source>
</evidence>
<dbReference type="InterPro" id="IPR000209">
    <property type="entry name" value="Peptidase_S8/S53_dom"/>
</dbReference>
<feature type="region of interest" description="Disordered" evidence="1">
    <location>
        <begin position="104"/>
        <end position="126"/>
    </location>
</feature>
<dbReference type="AlphaFoldDB" id="A0A225DNS0"/>
<dbReference type="Gene3D" id="3.40.50.200">
    <property type="entry name" value="Peptidase S8/S53 domain"/>
    <property type="match status" value="1"/>
</dbReference>
<dbReference type="SUPFAM" id="SSF52743">
    <property type="entry name" value="Subtilisin-like"/>
    <property type="match status" value="1"/>
</dbReference>
<dbReference type="EMBL" id="NIDE01000004">
    <property type="protein sequence ID" value="OWK43052.1"/>
    <property type="molecule type" value="Genomic_DNA"/>
</dbReference>
<gene>
    <name evidence="3" type="ORF">FRUB_02651</name>
</gene>
<dbReference type="GO" id="GO:0006508">
    <property type="term" value="P:proteolysis"/>
    <property type="evidence" value="ECO:0007669"/>
    <property type="project" value="InterPro"/>
</dbReference>
<dbReference type="InterPro" id="IPR036852">
    <property type="entry name" value="Peptidase_S8/S53_dom_sf"/>
</dbReference>
<protein>
    <recommendedName>
        <fullName evidence="2">Peptidase S8/S53 domain-containing protein</fullName>
    </recommendedName>
</protein>